<keyword evidence="3" id="KW-0804">Transcription</keyword>
<dbReference type="GeneID" id="27356386"/>
<keyword evidence="4" id="KW-0539">Nucleus</keyword>
<dbReference type="CDD" id="cd00067">
    <property type="entry name" value="GAL4"/>
    <property type="match status" value="1"/>
</dbReference>
<dbReference type="HOGENOM" id="CLU_024655_1_0_1"/>
<dbReference type="GO" id="GO:0003677">
    <property type="term" value="F:DNA binding"/>
    <property type="evidence" value="ECO:0007669"/>
    <property type="project" value="UniProtKB-KW"/>
</dbReference>
<dbReference type="GO" id="GO:0008270">
    <property type="term" value="F:zinc ion binding"/>
    <property type="evidence" value="ECO:0007669"/>
    <property type="project" value="InterPro"/>
</dbReference>
<evidence type="ECO:0000313" key="8">
    <source>
        <dbReference type="Proteomes" id="UP000053342"/>
    </source>
</evidence>
<dbReference type="SMART" id="SM00066">
    <property type="entry name" value="GAL4"/>
    <property type="match status" value="1"/>
</dbReference>
<dbReference type="PROSITE" id="PS50048">
    <property type="entry name" value="ZN2_CY6_FUNGAL_2"/>
    <property type="match status" value="1"/>
</dbReference>
<dbReference type="RefSeq" id="XP_016263395.1">
    <property type="nucleotide sequence ID" value="XM_016405189.1"/>
</dbReference>
<dbReference type="SUPFAM" id="SSF57701">
    <property type="entry name" value="Zn2/Cys6 DNA-binding domain"/>
    <property type="match status" value="1"/>
</dbReference>
<keyword evidence="8" id="KW-1185">Reference proteome</keyword>
<evidence type="ECO:0000256" key="1">
    <source>
        <dbReference type="ARBA" id="ARBA00023015"/>
    </source>
</evidence>
<reference evidence="7 8" key="1">
    <citation type="submission" date="2015-01" db="EMBL/GenBank/DDBJ databases">
        <title>The Genome Sequence of Exophiala oligosperma CBS72588.</title>
        <authorList>
            <consortium name="The Broad Institute Genomics Platform"/>
            <person name="Cuomo C."/>
            <person name="de Hoog S."/>
            <person name="Gorbushina A."/>
            <person name="Stielow B."/>
            <person name="Teixiera M."/>
            <person name="Abouelleil A."/>
            <person name="Chapman S.B."/>
            <person name="Priest M."/>
            <person name="Young S.K."/>
            <person name="Wortman J."/>
            <person name="Nusbaum C."/>
            <person name="Birren B."/>
        </authorList>
    </citation>
    <scope>NUCLEOTIDE SEQUENCE [LARGE SCALE GENOMIC DNA]</scope>
    <source>
        <strain evidence="7 8">CBS 72588</strain>
    </source>
</reference>
<name>A0A0D2E5U2_9EURO</name>
<keyword evidence="2" id="KW-0238">DNA-binding</keyword>
<dbReference type="Proteomes" id="UP000053342">
    <property type="component" value="Unassembled WGS sequence"/>
</dbReference>
<evidence type="ECO:0000313" key="7">
    <source>
        <dbReference type="EMBL" id="KIW43179.1"/>
    </source>
</evidence>
<dbReference type="OrthoDB" id="4216928at2759"/>
<protein>
    <recommendedName>
        <fullName evidence="6">Zn(2)-C6 fungal-type domain-containing protein</fullName>
    </recommendedName>
</protein>
<organism evidence="7 8">
    <name type="scientific">Exophiala oligosperma</name>
    <dbReference type="NCBI Taxonomy" id="215243"/>
    <lineage>
        <taxon>Eukaryota</taxon>
        <taxon>Fungi</taxon>
        <taxon>Dikarya</taxon>
        <taxon>Ascomycota</taxon>
        <taxon>Pezizomycotina</taxon>
        <taxon>Eurotiomycetes</taxon>
        <taxon>Chaetothyriomycetidae</taxon>
        <taxon>Chaetothyriales</taxon>
        <taxon>Herpotrichiellaceae</taxon>
        <taxon>Exophiala</taxon>
    </lineage>
</organism>
<evidence type="ECO:0000256" key="5">
    <source>
        <dbReference type="SAM" id="MobiDB-lite"/>
    </source>
</evidence>
<dbReference type="InterPro" id="IPR036864">
    <property type="entry name" value="Zn2-C6_fun-type_DNA-bd_sf"/>
</dbReference>
<evidence type="ECO:0000256" key="3">
    <source>
        <dbReference type="ARBA" id="ARBA00023163"/>
    </source>
</evidence>
<evidence type="ECO:0000259" key="6">
    <source>
        <dbReference type="PROSITE" id="PS50048"/>
    </source>
</evidence>
<dbReference type="EMBL" id="KN847335">
    <property type="protein sequence ID" value="KIW43179.1"/>
    <property type="molecule type" value="Genomic_DNA"/>
</dbReference>
<dbReference type="PROSITE" id="PS00463">
    <property type="entry name" value="ZN2_CY6_FUNGAL_1"/>
    <property type="match status" value="1"/>
</dbReference>
<dbReference type="AlphaFoldDB" id="A0A0D2E5U2"/>
<evidence type="ECO:0000256" key="2">
    <source>
        <dbReference type="ARBA" id="ARBA00023125"/>
    </source>
</evidence>
<feature type="region of interest" description="Disordered" evidence="5">
    <location>
        <begin position="45"/>
        <end position="64"/>
    </location>
</feature>
<sequence>MTTPLRKACHACRKAKRPCRAELPKCPRCLEKGIDCKYDLEPVTNTSTSASTERPHGPADASRPQVVREPFPAVVYDSIQAAHADAVKNYTPNGLDPNYKFPACSTPETFALAFAQLNEIPLATFQHRTTPFCHAQISRLAWANSKDGAAQEREVSAELLWTVMEAKQNRLLSLDLSQQTSFSQFLDAFHQLMAILLASTLSKARGGDEISGLAQLRFLFHKWTQHFHSHLPRTLQGHLSPWQAWTLAETTRRTIIFVIMVEVLLEMVDRGYFYYRPMVESLPFDARTGVWEANTEEEWQAVISEHWEGVDCSLVSWHEFIERGGPEPRKEQDGMLQRLLLVAYFSKDAAMIQKGEAAK</sequence>
<feature type="domain" description="Zn(2)-C6 fungal-type" evidence="6">
    <location>
        <begin position="8"/>
        <end position="38"/>
    </location>
</feature>
<dbReference type="GO" id="GO:0000981">
    <property type="term" value="F:DNA-binding transcription factor activity, RNA polymerase II-specific"/>
    <property type="evidence" value="ECO:0007669"/>
    <property type="project" value="InterPro"/>
</dbReference>
<keyword evidence="1" id="KW-0805">Transcription regulation</keyword>
<evidence type="ECO:0000256" key="4">
    <source>
        <dbReference type="ARBA" id="ARBA00023242"/>
    </source>
</evidence>
<dbReference type="Pfam" id="PF00172">
    <property type="entry name" value="Zn_clus"/>
    <property type="match status" value="1"/>
</dbReference>
<accession>A0A0D2E5U2</accession>
<proteinExistence type="predicted"/>
<gene>
    <name evidence="7" type="ORF">PV06_04312</name>
</gene>
<dbReference type="Gene3D" id="4.10.240.10">
    <property type="entry name" value="Zn(2)-C6 fungal-type DNA-binding domain"/>
    <property type="match status" value="1"/>
</dbReference>
<dbReference type="VEuPathDB" id="FungiDB:PV06_04312"/>
<dbReference type="InterPro" id="IPR001138">
    <property type="entry name" value="Zn2Cys6_DnaBD"/>
</dbReference>